<sequence length="26" mass="3113">MIRRATQSDPVLQATTYYLRTSWPKE</sequence>
<organism evidence="1 2">
    <name type="scientific">Paragonimus heterotremus</name>
    <dbReference type="NCBI Taxonomy" id="100268"/>
    <lineage>
        <taxon>Eukaryota</taxon>
        <taxon>Metazoa</taxon>
        <taxon>Spiralia</taxon>
        <taxon>Lophotrochozoa</taxon>
        <taxon>Platyhelminthes</taxon>
        <taxon>Trematoda</taxon>
        <taxon>Digenea</taxon>
        <taxon>Plagiorchiida</taxon>
        <taxon>Troglotremata</taxon>
        <taxon>Troglotrematidae</taxon>
        <taxon>Paragonimus</taxon>
    </lineage>
</organism>
<keyword evidence="2" id="KW-1185">Reference proteome</keyword>
<gene>
    <name evidence="1" type="ORF">PHET_06293</name>
</gene>
<comment type="caution">
    <text evidence="1">The sequence shown here is derived from an EMBL/GenBank/DDBJ whole genome shotgun (WGS) entry which is preliminary data.</text>
</comment>
<protein>
    <submittedName>
        <fullName evidence="1">Uncharacterized protein</fullName>
    </submittedName>
</protein>
<dbReference type="EMBL" id="LUCH01003534">
    <property type="protein sequence ID" value="KAF5400020.1"/>
    <property type="molecule type" value="Genomic_DNA"/>
</dbReference>
<evidence type="ECO:0000313" key="2">
    <source>
        <dbReference type="Proteomes" id="UP000748531"/>
    </source>
</evidence>
<evidence type="ECO:0000313" key="1">
    <source>
        <dbReference type="EMBL" id="KAF5400020.1"/>
    </source>
</evidence>
<accession>A0A8J4SNG9</accession>
<name>A0A8J4SNG9_9TREM</name>
<dbReference type="AlphaFoldDB" id="A0A8J4SNG9"/>
<proteinExistence type="predicted"/>
<reference evidence="1" key="1">
    <citation type="submission" date="2019-05" db="EMBL/GenBank/DDBJ databases">
        <title>Annotation for the trematode Paragonimus heterotremus.</title>
        <authorList>
            <person name="Choi Y.-J."/>
        </authorList>
    </citation>
    <scope>NUCLEOTIDE SEQUENCE</scope>
    <source>
        <strain evidence="1">LC</strain>
    </source>
</reference>
<dbReference type="Proteomes" id="UP000748531">
    <property type="component" value="Unassembled WGS sequence"/>
</dbReference>